<organism evidence="1 2">
    <name type="scientific">Paenibacillus nicotianae</name>
    <dbReference type="NCBI Taxonomy" id="1526551"/>
    <lineage>
        <taxon>Bacteria</taxon>
        <taxon>Bacillati</taxon>
        <taxon>Bacillota</taxon>
        <taxon>Bacilli</taxon>
        <taxon>Bacillales</taxon>
        <taxon>Paenibacillaceae</taxon>
        <taxon>Paenibacillus</taxon>
    </lineage>
</organism>
<dbReference type="EMBL" id="JBHUGF010000011">
    <property type="protein sequence ID" value="MFD1992409.1"/>
    <property type="molecule type" value="Genomic_DNA"/>
</dbReference>
<evidence type="ECO:0000313" key="2">
    <source>
        <dbReference type="Proteomes" id="UP001597403"/>
    </source>
</evidence>
<name>A0ABW4UZM0_9BACL</name>
<evidence type="ECO:0000313" key="1">
    <source>
        <dbReference type="EMBL" id="MFD1992409.1"/>
    </source>
</evidence>
<reference evidence="2" key="1">
    <citation type="journal article" date="2019" name="Int. J. Syst. Evol. Microbiol.">
        <title>The Global Catalogue of Microorganisms (GCM) 10K type strain sequencing project: providing services to taxonomists for standard genome sequencing and annotation.</title>
        <authorList>
            <consortium name="The Broad Institute Genomics Platform"/>
            <consortium name="The Broad Institute Genome Sequencing Center for Infectious Disease"/>
            <person name="Wu L."/>
            <person name="Ma J."/>
        </authorList>
    </citation>
    <scope>NUCLEOTIDE SEQUENCE [LARGE SCALE GENOMIC DNA]</scope>
    <source>
        <strain evidence="2">CGMCC 1.15067</strain>
    </source>
</reference>
<protein>
    <recommendedName>
        <fullName evidence="3">Immunity protein Imm3</fullName>
    </recommendedName>
</protein>
<dbReference type="Proteomes" id="UP001597403">
    <property type="component" value="Unassembled WGS sequence"/>
</dbReference>
<accession>A0ABW4UZM0</accession>
<sequence length="148" mass="17202">MNWESINSLPDSVSTELLIDLFQNLIDEFNHKNLEKSMFFSLLIELTDRQVMTYEILEHSIRKEIDHILSGLWNTDSYEDVDVILSIVINLGLECCFKKIKQSAIEKKAEMDKLILAEILQVIDEAGDHIDNPYYELENLKGSNRKLL</sequence>
<proteinExistence type="predicted"/>
<keyword evidence="2" id="KW-1185">Reference proteome</keyword>
<gene>
    <name evidence="1" type="ORF">ACFSGI_20760</name>
</gene>
<dbReference type="RefSeq" id="WP_204826109.1">
    <property type="nucleotide sequence ID" value="NZ_JBHUGF010000011.1"/>
</dbReference>
<evidence type="ECO:0008006" key="3">
    <source>
        <dbReference type="Google" id="ProtNLM"/>
    </source>
</evidence>
<comment type="caution">
    <text evidence="1">The sequence shown here is derived from an EMBL/GenBank/DDBJ whole genome shotgun (WGS) entry which is preliminary data.</text>
</comment>